<dbReference type="SUPFAM" id="SSF52540">
    <property type="entry name" value="P-loop containing nucleoside triphosphate hydrolases"/>
    <property type="match status" value="1"/>
</dbReference>
<keyword evidence="3" id="KW-1003">Cell membrane</keyword>
<dbReference type="PROSITE" id="PS51420">
    <property type="entry name" value="RHO"/>
    <property type="match status" value="1"/>
</dbReference>
<evidence type="ECO:0000256" key="4">
    <source>
        <dbReference type="ARBA" id="ARBA00022481"/>
    </source>
</evidence>
<dbReference type="InterPro" id="IPR005225">
    <property type="entry name" value="Small_GTP-bd"/>
</dbReference>
<name>A0A5E4NBG8_9HEMI</name>
<dbReference type="InterPro" id="IPR003578">
    <property type="entry name" value="Small_GTPase_Rho"/>
</dbReference>
<keyword evidence="9" id="KW-0636">Prenylation</keyword>
<proteinExistence type="inferred from homology"/>
<evidence type="ECO:0000313" key="10">
    <source>
        <dbReference type="EMBL" id="VVC42194.1"/>
    </source>
</evidence>
<dbReference type="SMART" id="SM00174">
    <property type="entry name" value="RHO"/>
    <property type="match status" value="1"/>
</dbReference>
<dbReference type="SMART" id="SM00175">
    <property type="entry name" value="RAB"/>
    <property type="match status" value="1"/>
</dbReference>
<dbReference type="Gene3D" id="3.40.50.300">
    <property type="entry name" value="P-loop containing nucleotide triphosphate hydrolases"/>
    <property type="match status" value="1"/>
</dbReference>
<evidence type="ECO:0000256" key="8">
    <source>
        <dbReference type="ARBA" id="ARBA00023288"/>
    </source>
</evidence>
<dbReference type="GO" id="GO:0005525">
    <property type="term" value="F:GTP binding"/>
    <property type="evidence" value="ECO:0007669"/>
    <property type="project" value="UniProtKB-KW"/>
</dbReference>
<dbReference type="GO" id="GO:0022412">
    <property type="term" value="P:cellular process involved in reproduction in multicellular organism"/>
    <property type="evidence" value="ECO:0007669"/>
    <property type="project" value="UniProtKB-ARBA"/>
</dbReference>
<dbReference type="EMBL" id="CABPRJ010001941">
    <property type="protein sequence ID" value="VVC42194.1"/>
    <property type="molecule type" value="Genomic_DNA"/>
</dbReference>
<keyword evidence="7" id="KW-0472">Membrane</keyword>
<dbReference type="CDD" id="cd00157">
    <property type="entry name" value="Rho"/>
    <property type="match status" value="1"/>
</dbReference>
<evidence type="ECO:0000256" key="7">
    <source>
        <dbReference type="ARBA" id="ARBA00023136"/>
    </source>
</evidence>
<protein>
    <submittedName>
        <fullName evidence="10">P-loop containing nucleoside triphosphate hydrolase,Small GTP-binding protein domain,Small GTPase</fullName>
    </submittedName>
</protein>
<dbReference type="Proteomes" id="UP000325440">
    <property type="component" value="Unassembled WGS sequence"/>
</dbReference>
<reference evidence="10 11" key="1">
    <citation type="submission" date="2019-08" db="EMBL/GenBank/DDBJ databases">
        <authorList>
            <person name="Alioto T."/>
            <person name="Alioto T."/>
            <person name="Gomez Garrido J."/>
        </authorList>
    </citation>
    <scope>NUCLEOTIDE SEQUENCE [LARGE SCALE GENOMIC DNA]</scope>
</reference>
<dbReference type="GO" id="GO:0035006">
    <property type="term" value="P:melanization defense response"/>
    <property type="evidence" value="ECO:0007669"/>
    <property type="project" value="UniProtKB-ARBA"/>
</dbReference>
<evidence type="ECO:0000256" key="2">
    <source>
        <dbReference type="ARBA" id="ARBA00010142"/>
    </source>
</evidence>
<dbReference type="FunFam" id="3.40.50.300:FF:000983">
    <property type="entry name" value="Rho family GTPase"/>
    <property type="match status" value="1"/>
</dbReference>
<dbReference type="OrthoDB" id="6579470at2759"/>
<dbReference type="SMART" id="SM00173">
    <property type="entry name" value="RAS"/>
    <property type="match status" value="1"/>
</dbReference>
<dbReference type="PANTHER" id="PTHR24072">
    <property type="entry name" value="RHO FAMILY GTPASE"/>
    <property type="match status" value="1"/>
</dbReference>
<keyword evidence="6" id="KW-0342">GTP-binding</keyword>
<dbReference type="PRINTS" id="PR00449">
    <property type="entry name" value="RASTRNSFRMNG"/>
</dbReference>
<dbReference type="NCBIfam" id="TIGR00231">
    <property type="entry name" value="small_GTP"/>
    <property type="match status" value="1"/>
</dbReference>
<dbReference type="InterPro" id="IPR027417">
    <property type="entry name" value="P-loop_NTPase"/>
</dbReference>
<dbReference type="GO" id="GO:0001667">
    <property type="term" value="P:ameboidal-type cell migration"/>
    <property type="evidence" value="ECO:0007669"/>
    <property type="project" value="UniProtKB-ARBA"/>
</dbReference>
<dbReference type="InterPro" id="IPR001806">
    <property type="entry name" value="Small_GTPase"/>
</dbReference>
<comment type="subcellular location">
    <subcellularLocation>
        <location evidence="1">Cell membrane</location>
        <topology evidence="1">Lipid-anchor</topology>
        <orientation evidence="1">Cytoplasmic side</orientation>
    </subcellularLocation>
</comment>
<keyword evidence="5" id="KW-0547">Nucleotide-binding</keyword>
<dbReference type="AlphaFoldDB" id="A0A5E4NBG8"/>
<evidence type="ECO:0000256" key="9">
    <source>
        <dbReference type="ARBA" id="ARBA00023289"/>
    </source>
</evidence>
<keyword evidence="4" id="KW-0488">Methylation</keyword>
<dbReference type="GO" id="GO:0035099">
    <property type="term" value="P:hemocyte migration"/>
    <property type="evidence" value="ECO:0007669"/>
    <property type="project" value="UniProtKB-ARBA"/>
</dbReference>
<keyword evidence="8" id="KW-0449">Lipoprotein</keyword>
<gene>
    <name evidence="10" type="ORF">CINCED_3A013420</name>
</gene>
<dbReference type="PROSITE" id="PS51419">
    <property type="entry name" value="RAB"/>
    <property type="match status" value="1"/>
</dbReference>
<keyword evidence="11" id="KW-1185">Reference proteome</keyword>
<sequence>MIEKKIVIVGDGASGKTCLLHVFFENVYPSVYVPTVFDNFSTEIKIEGKMVKLALWDTAGQEDYDRLRPLSYPNSDVVIICYSIDRPDSLINVVEKWIQEVRFFTKDVPVILVGNKKDLRDQCVMSLPGDAGVDDTEVANARRENEDCTVVVTDETDEICSETSPLVDKAGETQPVIENDNKTASTTPKKWSGTTGAEPMVVKEQGQLVANEIGAFAFLECSAKTKEGVHDVFVAAVKATRRDNKQCVLL</sequence>
<dbReference type="GO" id="GO:0003006">
    <property type="term" value="P:developmental process involved in reproduction"/>
    <property type="evidence" value="ECO:0007669"/>
    <property type="project" value="UniProtKB-ARBA"/>
</dbReference>
<evidence type="ECO:0000256" key="1">
    <source>
        <dbReference type="ARBA" id="ARBA00004342"/>
    </source>
</evidence>
<dbReference type="PROSITE" id="PS51421">
    <property type="entry name" value="RAS"/>
    <property type="match status" value="1"/>
</dbReference>
<dbReference type="GO" id="GO:0007264">
    <property type="term" value="P:small GTPase-mediated signal transduction"/>
    <property type="evidence" value="ECO:0007669"/>
    <property type="project" value="InterPro"/>
</dbReference>
<dbReference type="Pfam" id="PF00071">
    <property type="entry name" value="Ras"/>
    <property type="match status" value="1"/>
</dbReference>
<organism evidence="10 11">
    <name type="scientific">Cinara cedri</name>
    <dbReference type="NCBI Taxonomy" id="506608"/>
    <lineage>
        <taxon>Eukaryota</taxon>
        <taxon>Metazoa</taxon>
        <taxon>Ecdysozoa</taxon>
        <taxon>Arthropoda</taxon>
        <taxon>Hexapoda</taxon>
        <taxon>Insecta</taxon>
        <taxon>Pterygota</taxon>
        <taxon>Neoptera</taxon>
        <taxon>Paraneoptera</taxon>
        <taxon>Hemiptera</taxon>
        <taxon>Sternorrhyncha</taxon>
        <taxon>Aphidomorpha</taxon>
        <taxon>Aphidoidea</taxon>
        <taxon>Aphididae</taxon>
        <taxon>Lachninae</taxon>
        <taxon>Cinara</taxon>
    </lineage>
</organism>
<evidence type="ECO:0000256" key="3">
    <source>
        <dbReference type="ARBA" id="ARBA00022475"/>
    </source>
</evidence>
<dbReference type="GO" id="GO:0003924">
    <property type="term" value="F:GTPase activity"/>
    <property type="evidence" value="ECO:0007669"/>
    <property type="project" value="InterPro"/>
</dbReference>
<accession>A0A5E4NBG8</accession>
<dbReference type="GO" id="GO:0005886">
    <property type="term" value="C:plasma membrane"/>
    <property type="evidence" value="ECO:0007669"/>
    <property type="project" value="UniProtKB-SubCell"/>
</dbReference>
<evidence type="ECO:0000256" key="6">
    <source>
        <dbReference type="ARBA" id="ARBA00023134"/>
    </source>
</evidence>
<evidence type="ECO:0000256" key="5">
    <source>
        <dbReference type="ARBA" id="ARBA00022741"/>
    </source>
</evidence>
<comment type="similarity">
    <text evidence="2">Belongs to the small GTPase superfamily. Rho family.</text>
</comment>
<keyword evidence="10" id="KW-0378">Hydrolase</keyword>
<evidence type="ECO:0000313" key="11">
    <source>
        <dbReference type="Proteomes" id="UP000325440"/>
    </source>
</evidence>